<evidence type="ECO:0000313" key="2">
    <source>
        <dbReference type="Proteomes" id="UP000199011"/>
    </source>
</evidence>
<reference evidence="2" key="1">
    <citation type="submission" date="2016-10" db="EMBL/GenBank/DDBJ databases">
        <authorList>
            <person name="Varghese N."/>
            <person name="Submissions S."/>
        </authorList>
    </citation>
    <scope>NUCLEOTIDE SEQUENCE [LARGE SCALE GENOMIC DNA]</scope>
    <source>
        <strain evidence="2">DSM 16522</strain>
    </source>
</reference>
<evidence type="ECO:0000313" key="1">
    <source>
        <dbReference type="EMBL" id="SFN42663.1"/>
    </source>
</evidence>
<sequence>MVLIEAEMSENLFEKLSISKQCVAALAQRFQASLRN</sequence>
<organism evidence="1 2">
    <name type="scientific">Xenorhabdus japonica</name>
    <dbReference type="NCBI Taxonomy" id="53341"/>
    <lineage>
        <taxon>Bacteria</taxon>
        <taxon>Pseudomonadati</taxon>
        <taxon>Pseudomonadota</taxon>
        <taxon>Gammaproteobacteria</taxon>
        <taxon>Enterobacterales</taxon>
        <taxon>Morganellaceae</taxon>
        <taxon>Xenorhabdus</taxon>
    </lineage>
</organism>
<dbReference type="EMBL" id="FOVO01000003">
    <property type="protein sequence ID" value="SFN42663.1"/>
    <property type="molecule type" value="Genomic_DNA"/>
</dbReference>
<name>A0A1I4YY15_9GAMM</name>
<accession>A0A1I4YY15</accession>
<protein>
    <submittedName>
        <fullName evidence="1">Uncharacterized protein</fullName>
    </submittedName>
</protein>
<keyword evidence="2" id="KW-1185">Reference proteome</keyword>
<proteinExistence type="predicted"/>
<dbReference type="AlphaFoldDB" id="A0A1I4YY15"/>
<dbReference type="Proteomes" id="UP000199011">
    <property type="component" value="Unassembled WGS sequence"/>
</dbReference>
<gene>
    <name evidence="1" type="ORF">SAMN05421579_103114</name>
</gene>